<evidence type="ECO:0000256" key="2">
    <source>
        <dbReference type="ARBA" id="ARBA00022491"/>
    </source>
</evidence>
<dbReference type="Gene3D" id="1.20.1160.11">
    <property type="entry name" value="Paired amphipathic helix"/>
    <property type="match status" value="1"/>
</dbReference>
<comment type="caution">
    <text evidence="6">The sequence shown here is derived from an EMBL/GenBank/DDBJ whole genome shotgun (WGS) entry which is preliminary data.</text>
</comment>
<gene>
    <name evidence="6" type="ORF">PVAP13_6KG195806</name>
</gene>
<keyword evidence="3 4" id="KW-0539">Nucleus</keyword>
<evidence type="ECO:0000256" key="1">
    <source>
        <dbReference type="ARBA" id="ARBA00004123"/>
    </source>
</evidence>
<dbReference type="PANTHER" id="PTHR12346:SF0">
    <property type="entry name" value="SIN3A, ISOFORM G"/>
    <property type="match status" value="1"/>
</dbReference>
<evidence type="ECO:0000256" key="5">
    <source>
        <dbReference type="SAM" id="MobiDB-lite"/>
    </source>
</evidence>
<dbReference type="SUPFAM" id="SSF47762">
    <property type="entry name" value="PAH2 domain"/>
    <property type="match status" value="1"/>
</dbReference>
<dbReference type="PROSITE" id="PS51477">
    <property type="entry name" value="PAH"/>
    <property type="match status" value="1"/>
</dbReference>
<evidence type="ECO:0000256" key="3">
    <source>
        <dbReference type="ARBA" id="ARBA00023242"/>
    </source>
</evidence>
<dbReference type="GO" id="GO:0000785">
    <property type="term" value="C:chromatin"/>
    <property type="evidence" value="ECO:0007669"/>
    <property type="project" value="TreeGrafter"/>
</dbReference>
<dbReference type="GO" id="GO:0003714">
    <property type="term" value="F:transcription corepressor activity"/>
    <property type="evidence" value="ECO:0007669"/>
    <property type="project" value="InterPro"/>
</dbReference>
<evidence type="ECO:0000313" key="7">
    <source>
        <dbReference type="Proteomes" id="UP000823388"/>
    </source>
</evidence>
<dbReference type="Proteomes" id="UP000823388">
    <property type="component" value="Chromosome 6K"/>
</dbReference>
<dbReference type="InterPro" id="IPR003822">
    <property type="entry name" value="PAH"/>
</dbReference>
<dbReference type="GO" id="GO:0000122">
    <property type="term" value="P:negative regulation of transcription by RNA polymerase II"/>
    <property type="evidence" value="ECO:0007669"/>
    <property type="project" value="TreeGrafter"/>
</dbReference>
<dbReference type="PANTHER" id="PTHR12346">
    <property type="entry name" value="SIN3B-RELATED"/>
    <property type="match status" value="1"/>
</dbReference>
<name>A0A8T0RBT2_PANVG</name>
<evidence type="ECO:0000313" key="6">
    <source>
        <dbReference type="EMBL" id="KAG2582560.1"/>
    </source>
</evidence>
<evidence type="ECO:0000256" key="4">
    <source>
        <dbReference type="PROSITE-ProRule" id="PRU00810"/>
    </source>
</evidence>
<feature type="region of interest" description="Disordered" evidence="5">
    <location>
        <begin position="1"/>
        <end position="31"/>
    </location>
</feature>
<sequence>MGRLSLKRAREEQGAPMAPRARNPPSPPVAVPAARAQPDLGDAIQLVLAVKREFAGVPGKYEEFLAVLQEHRSIGVAAVIDRVKVLLAGHPDLIRGFNMFIPRGYKPRDLQGGKQQLSTDILLLTE</sequence>
<organism evidence="6 7">
    <name type="scientific">Panicum virgatum</name>
    <name type="common">Blackwell switchgrass</name>
    <dbReference type="NCBI Taxonomy" id="38727"/>
    <lineage>
        <taxon>Eukaryota</taxon>
        <taxon>Viridiplantae</taxon>
        <taxon>Streptophyta</taxon>
        <taxon>Embryophyta</taxon>
        <taxon>Tracheophyta</taxon>
        <taxon>Spermatophyta</taxon>
        <taxon>Magnoliopsida</taxon>
        <taxon>Liliopsida</taxon>
        <taxon>Poales</taxon>
        <taxon>Poaceae</taxon>
        <taxon>PACMAD clade</taxon>
        <taxon>Panicoideae</taxon>
        <taxon>Panicodae</taxon>
        <taxon>Paniceae</taxon>
        <taxon>Panicinae</taxon>
        <taxon>Panicum</taxon>
        <taxon>Panicum sect. Hiantes</taxon>
    </lineage>
</organism>
<dbReference type="InterPro" id="IPR036600">
    <property type="entry name" value="PAH_sf"/>
</dbReference>
<proteinExistence type="predicted"/>
<keyword evidence="7" id="KW-1185">Reference proteome</keyword>
<dbReference type="AlphaFoldDB" id="A0A8T0RBT2"/>
<protein>
    <submittedName>
        <fullName evidence="6">Uncharacterized protein</fullName>
    </submittedName>
</protein>
<keyword evidence="2" id="KW-0678">Repressor</keyword>
<comment type="subcellular location">
    <subcellularLocation>
        <location evidence="1 4">Nucleus</location>
    </subcellularLocation>
</comment>
<accession>A0A8T0RBT2</accession>
<dbReference type="InterPro" id="IPR039774">
    <property type="entry name" value="Sin3-like"/>
</dbReference>
<reference evidence="6" key="1">
    <citation type="submission" date="2020-05" db="EMBL/GenBank/DDBJ databases">
        <title>WGS assembly of Panicum virgatum.</title>
        <authorList>
            <person name="Lovell J.T."/>
            <person name="Jenkins J."/>
            <person name="Shu S."/>
            <person name="Juenger T.E."/>
            <person name="Schmutz J."/>
        </authorList>
    </citation>
    <scope>NUCLEOTIDE SEQUENCE</scope>
    <source>
        <strain evidence="6">AP13</strain>
    </source>
</reference>
<dbReference type="Pfam" id="PF02671">
    <property type="entry name" value="PAH"/>
    <property type="match status" value="1"/>
</dbReference>
<dbReference type="GO" id="GO:0000118">
    <property type="term" value="C:histone deacetylase complex"/>
    <property type="evidence" value="ECO:0007669"/>
    <property type="project" value="TreeGrafter"/>
</dbReference>
<dbReference type="EMBL" id="CM029047">
    <property type="protein sequence ID" value="KAG2582560.1"/>
    <property type="molecule type" value="Genomic_DNA"/>
</dbReference>